<evidence type="ECO:0000313" key="2">
    <source>
        <dbReference type="Proteomes" id="UP000624183"/>
    </source>
</evidence>
<keyword evidence="2" id="KW-1185">Reference proteome</keyword>
<gene>
    <name evidence="1" type="ORF">GCM10010328_63780</name>
</gene>
<protein>
    <submittedName>
        <fullName evidence="1">Uncharacterized protein</fullName>
    </submittedName>
</protein>
<sequence>MAGSGALRLAAVLSPRPDERVRTALSDPPRIGVVAGGVSVAPQGSRPPPRAHPGGYPLPRWRAGYRVGRVGAASRVVGPVTAILTKP</sequence>
<organism evidence="1 2">
    <name type="scientific">Streptomyces rubiginosohelvolus</name>
    <dbReference type="NCBI Taxonomy" id="67362"/>
    <lineage>
        <taxon>Bacteria</taxon>
        <taxon>Bacillati</taxon>
        <taxon>Actinomycetota</taxon>
        <taxon>Actinomycetes</taxon>
        <taxon>Kitasatosporales</taxon>
        <taxon>Streptomycetaceae</taxon>
        <taxon>Streptomyces</taxon>
    </lineage>
</organism>
<name>A0ABQ3CB53_9ACTN</name>
<reference evidence="2" key="1">
    <citation type="journal article" date="2019" name="Int. J. Syst. Evol. Microbiol.">
        <title>The Global Catalogue of Microorganisms (GCM) 10K type strain sequencing project: providing services to taxonomists for standard genome sequencing and annotation.</title>
        <authorList>
            <consortium name="The Broad Institute Genomics Platform"/>
            <consortium name="The Broad Institute Genome Sequencing Center for Infectious Disease"/>
            <person name="Wu L."/>
            <person name="Ma J."/>
        </authorList>
    </citation>
    <scope>NUCLEOTIDE SEQUENCE [LARGE SCALE GENOMIC DNA]</scope>
    <source>
        <strain evidence="2">JCM 4602</strain>
    </source>
</reference>
<evidence type="ECO:0000313" key="1">
    <source>
        <dbReference type="EMBL" id="GGZ80336.1"/>
    </source>
</evidence>
<accession>A0ABQ3CB53</accession>
<dbReference type="EMBL" id="BMUW01000021">
    <property type="protein sequence ID" value="GGZ80336.1"/>
    <property type="molecule type" value="Genomic_DNA"/>
</dbReference>
<comment type="caution">
    <text evidence="1">The sequence shown here is derived from an EMBL/GenBank/DDBJ whole genome shotgun (WGS) entry which is preliminary data.</text>
</comment>
<dbReference type="Proteomes" id="UP000624183">
    <property type="component" value="Unassembled WGS sequence"/>
</dbReference>
<proteinExistence type="predicted"/>